<proteinExistence type="predicted"/>
<protein>
    <submittedName>
        <fullName evidence="1">Uncharacterized protein</fullName>
    </submittedName>
</protein>
<dbReference type="AlphaFoldDB" id="A0A975HBV2"/>
<dbReference type="Proteomes" id="UP000664914">
    <property type="component" value="Chromosome"/>
</dbReference>
<reference evidence="1" key="1">
    <citation type="submission" date="2020-07" db="EMBL/GenBank/DDBJ databases">
        <authorList>
            <person name="Camacho E."/>
        </authorList>
    </citation>
    <scope>NUCLEOTIDE SEQUENCE</scope>
    <source>
        <strain evidence="1">MPO218</strain>
    </source>
</reference>
<sequence>MSDDLNLWQEELDAFDGKIVQLAEAVAEQQANFERRFAEAAVFPRTYNVQVPDLVAPIPSLDFVHIAEIPAHPDFGDAEPVLTTEPLGPVEMSNFQYRYDLDANETFLATHRANFALMAAWLDDLRAVHQQSNADLALAEGEA</sequence>
<evidence type="ECO:0000313" key="1">
    <source>
        <dbReference type="EMBL" id="QTH19800.1"/>
    </source>
</evidence>
<evidence type="ECO:0000313" key="2">
    <source>
        <dbReference type="Proteomes" id="UP000664914"/>
    </source>
</evidence>
<dbReference type="RefSeq" id="WP_208631762.1">
    <property type="nucleotide sequence ID" value="NZ_CP059319.1"/>
</dbReference>
<accession>A0A975HBV2</accession>
<name>A0A975HBV2_9SPHN</name>
<reference evidence="1" key="2">
    <citation type="submission" date="2021-04" db="EMBL/GenBank/DDBJ databases">
        <title>Isolation and genomic analysis of the ibuprofen-degrading bacterium Sphingomonas strain MPO218.</title>
        <authorList>
            <person name="Aulestia M."/>
            <person name="Flores A."/>
            <person name="Mangas E.L."/>
            <person name="Perez-Pulido A.J."/>
            <person name="Santero E."/>
            <person name="Camacho E.M."/>
        </authorList>
    </citation>
    <scope>NUCLEOTIDE SEQUENCE</scope>
    <source>
        <strain evidence="1">MPO218</strain>
    </source>
</reference>
<gene>
    <name evidence="1" type="ORF">HRJ34_15660</name>
</gene>
<organism evidence="1 2">
    <name type="scientific">Rhizorhabdus wittichii</name>
    <dbReference type="NCBI Taxonomy" id="160791"/>
    <lineage>
        <taxon>Bacteria</taxon>
        <taxon>Pseudomonadati</taxon>
        <taxon>Pseudomonadota</taxon>
        <taxon>Alphaproteobacteria</taxon>
        <taxon>Sphingomonadales</taxon>
        <taxon>Sphingomonadaceae</taxon>
        <taxon>Rhizorhabdus</taxon>
    </lineage>
</organism>
<dbReference type="EMBL" id="CP059319">
    <property type="protein sequence ID" value="QTH19800.1"/>
    <property type="molecule type" value="Genomic_DNA"/>
</dbReference>